<comment type="catalytic activity">
    <reaction evidence="1">
        <text>alpha-D-glucose 1-phosphate = alpha-D-glucose 6-phosphate</text>
        <dbReference type="Rhea" id="RHEA:23536"/>
        <dbReference type="ChEBI" id="CHEBI:58225"/>
        <dbReference type="ChEBI" id="CHEBI:58601"/>
        <dbReference type="EC" id="5.4.2.2"/>
    </reaction>
</comment>
<accession>A0A926IDT0</accession>
<dbReference type="InterPro" id="IPR005841">
    <property type="entry name" value="Alpha-D-phosphohexomutase_SF"/>
</dbReference>
<comment type="similarity">
    <text evidence="5 14">Belongs to the phosphohexose mutase family.</text>
</comment>
<comment type="caution">
    <text evidence="19">The sequence shown here is derived from an EMBL/GenBank/DDBJ whole genome shotgun (WGS) entry which is preliminary data.</text>
</comment>
<dbReference type="Pfam" id="PF02878">
    <property type="entry name" value="PGM_PMM_I"/>
    <property type="match status" value="1"/>
</dbReference>
<dbReference type="EC" id="5.4.2.2" evidence="6"/>
<dbReference type="Pfam" id="PF02879">
    <property type="entry name" value="PGM_PMM_II"/>
    <property type="match status" value="1"/>
</dbReference>
<feature type="domain" description="Alpha-D-phosphohexomutase alpha/beta/alpha" evidence="18">
    <location>
        <begin position="325"/>
        <end position="450"/>
    </location>
</feature>
<dbReference type="GO" id="GO:0000287">
    <property type="term" value="F:magnesium ion binding"/>
    <property type="evidence" value="ECO:0007669"/>
    <property type="project" value="InterPro"/>
</dbReference>
<comment type="cofactor">
    <cofactor evidence="2">
        <name>Mg(2+)</name>
        <dbReference type="ChEBI" id="CHEBI:18420"/>
    </cofactor>
</comment>
<feature type="domain" description="Alpha-D-phosphohexomutase alpha/beta/alpha" evidence="17">
    <location>
        <begin position="208"/>
        <end position="315"/>
    </location>
</feature>
<evidence type="ECO:0000259" key="15">
    <source>
        <dbReference type="Pfam" id="PF00408"/>
    </source>
</evidence>
<protein>
    <recommendedName>
        <fullName evidence="11">Phosphoglucomutase</fullName>
        <ecNumber evidence="6">5.4.2.2</ecNumber>
    </recommendedName>
    <alternativeName>
        <fullName evidence="13">Alpha-phosphoglucomutase</fullName>
    </alternativeName>
    <alternativeName>
        <fullName evidence="12">Glucose phosphomutase</fullName>
    </alternativeName>
</protein>
<evidence type="ECO:0000256" key="5">
    <source>
        <dbReference type="ARBA" id="ARBA00010231"/>
    </source>
</evidence>
<evidence type="ECO:0000259" key="18">
    <source>
        <dbReference type="Pfam" id="PF02880"/>
    </source>
</evidence>
<proteinExistence type="inferred from homology"/>
<gene>
    <name evidence="19" type="ORF">H8718_04910</name>
</gene>
<evidence type="ECO:0000256" key="12">
    <source>
        <dbReference type="ARBA" id="ARBA00041398"/>
    </source>
</evidence>
<feature type="domain" description="Alpha-D-phosphohexomutase C-terminal" evidence="15">
    <location>
        <begin position="512"/>
        <end position="551"/>
    </location>
</feature>
<dbReference type="Pfam" id="PF00408">
    <property type="entry name" value="PGM_PMM_IV"/>
    <property type="match status" value="1"/>
</dbReference>
<evidence type="ECO:0000256" key="3">
    <source>
        <dbReference type="ARBA" id="ARBA00005164"/>
    </source>
</evidence>
<evidence type="ECO:0000256" key="1">
    <source>
        <dbReference type="ARBA" id="ARBA00000443"/>
    </source>
</evidence>
<dbReference type="InterPro" id="IPR016055">
    <property type="entry name" value="A-D-PHexomutase_a/b/a-I/II/III"/>
</dbReference>
<dbReference type="PROSITE" id="PS00710">
    <property type="entry name" value="PGM_PMM"/>
    <property type="match status" value="1"/>
</dbReference>
<evidence type="ECO:0000313" key="20">
    <source>
        <dbReference type="Proteomes" id="UP000655830"/>
    </source>
</evidence>
<name>A0A926IDT0_9FIRM</name>
<dbReference type="SUPFAM" id="SSF53738">
    <property type="entry name" value="Phosphoglucomutase, first 3 domains"/>
    <property type="match status" value="3"/>
</dbReference>
<dbReference type="CDD" id="cd05799">
    <property type="entry name" value="PGM2"/>
    <property type="match status" value="1"/>
</dbReference>
<dbReference type="InterPro" id="IPR005846">
    <property type="entry name" value="A-D-PHexomutase_a/b/a-III"/>
</dbReference>
<reference evidence="19" key="1">
    <citation type="submission" date="2020-08" db="EMBL/GenBank/DDBJ databases">
        <title>Genome public.</title>
        <authorList>
            <person name="Liu C."/>
            <person name="Sun Q."/>
        </authorList>
    </citation>
    <scope>NUCLEOTIDE SEQUENCE</scope>
    <source>
        <strain evidence="19">NSJ-12</strain>
    </source>
</reference>
<comment type="pathway">
    <text evidence="3">Glycolipid metabolism; diglucosyl-diacylglycerol biosynthesis.</text>
</comment>
<keyword evidence="10" id="KW-0413">Isomerase</keyword>
<dbReference type="AlphaFoldDB" id="A0A926IDT0"/>
<evidence type="ECO:0000256" key="13">
    <source>
        <dbReference type="ARBA" id="ARBA00041467"/>
    </source>
</evidence>
<keyword evidence="20" id="KW-1185">Reference proteome</keyword>
<evidence type="ECO:0000256" key="9">
    <source>
        <dbReference type="ARBA" id="ARBA00022842"/>
    </source>
</evidence>
<keyword evidence="7" id="KW-0597">Phosphoprotein</keyword>
<dbReference type="PRINTS" id="PR00509">
    <property type="entry name" value="PGMPMM"/>
</dbReference>
<evidence type="ECO:0000256" key="10">
    <source>
        <dbReference type="ARBA" id="ARBA00023235"/>
    </source>
</evidence>
<dbReference type="EMBL" id="JACRSY010000006">
    <property type="protein sequence ID" value="MBC8578871.1"/>
    <property type="molecule type" value="Genomic_DNA"/>
</dbReference>
<keyword evidence="8 14" id="KW-0479">Metal-binding</keyword>
<dbReference type="GO" id="GO:0005975">
    <property type="term" value="P:carbohydrate metabolic process"/>
    <property type="evidence" value="ECO:0007669"/>
    <property type="project" value="InterPro"/>
</dbReference>
<dbReference type="Gene3D" id="3.40.120.10">
    <property type="entry name" value="Alpha-D-Glucose-1,6-Bisphosphate, subunit A, domain 3"/>
    <property type="match status" value="3"/>
</dbReference>
<evidence type="ECO:0000259" key="16">
    <source>
        <dbReference type="Pfam" id="PF02878"/>
    </source>
</evidence>
<evidence type="ECO:0000256" key="4">
    <source>
        <dbReference type="ARBA" id="ARBA00005189"/>
    </source>
</evidence>
<evidence type="ECO:0000256" key="7">
    <source>
        <dbReference type="ARBA" id="ARBA00022553"/>
    </source>
</evidence>
<dbReference type="InterPro" id="IPR036900">
    <property type="entry name" value="A-D-PHexomutase_C_sf"/>
</dbReference>
<evidence type="ECO:0000256" key="2">
    <source>
        <dbReference type="ARBA" id="ARBA00001946"/>
    </source>
</evidence>
<dbReference type="Gene3D" id="3.30.310.50">
    <property type="entry name" value="Alpha-D-phosphohexomutase, C-terminal domain"/>
    <property type="match status" value="1"/>
</dbReference>
<dbReference type="InterPro" id="IPR016066">
    <property type="entry name" value="A-D-PHexomutase_CS"/>
</dbReference>
<dbReference type="InterPro" id="IPR005845">
    <property type="entry name" value="A-D-PHexomutase_a/b/a-II"/>
</dbReference>
<dbReference type="Pfam" id="PF02880">
    <property type="entry name" value="PGM_PMM_III"/>
    <property type="match status" value="1"/>
</dbReference>
<evidence type="ECO:0000256" key="6">
    <source>
        <dbReference type="ARBA" id="ARBA00012728"/>
    </source>
</evidence>
<dbReference type="RefSeq" id="WP_249332001.1">
    <property type="nucleotide sequence ID" value="NZ_JACRSY010000006.1"/>
</dbReference>
<dbReference type="GO" id="GO:0006166">
    <property type="term" value="P:purine ribonucleoside salvage"/>
    <property type="evidence" value="ECO:0007669"/>
    <property type="project" value="TreeGrafter"/>
</dbReference>
<keyword evidence="9 14" id="KW-0460">Magnesium</keyword>
<evidence type="ECO:0000256" key="8">
    <source>
        <dbReference type="ARBA" id="ARBA00022723"/>
    </source>
</evidence>
<dbReference type="InterPro" id="IPR005844">
    <property type="entry name" value="A-D-PHexomutase_a/b/a-I"/>
</dbReference>
<comment type="pathway">
    <text evidence="4">Lipid metabolism.</text>
</comment>
<dbReference type="SUPFAM" id="SSF55957">
    <property type="entry name" value="Phosphoglucomutase, C-terminal domain"/>
    <property type="match status" value="1"/>
</dbReference>
<dbReference type="GO" id="GO:0008973">
    <property type="term" value="F:phosphopentomutase activity"/>
    <property type="evidence" value="ECO:0007669"/>
    <property type="project" value="TreeGrafter"/>
</dbReference>
<feature type="domain" description="Alpha-D-phosphohexomutase alpha/beta/alpha" evidence="16">
    <location>
        <begin position="43"/>
        <end position="178"/>
    </location>
</feature>
<dbReference type="PANTHER" id="PTHR45745:SF1">
    <property type="entry name" value="PHOSPHOGLUCOMUTASE 2B-RELATED"/>
    <property type="match status" value="1"/>
</dbReference>
<dbReference type="Proteomes" id="UP000655830">
    <property type="component" value="Unassembled WGS sequence"/>
</dbReference>
<dbReference type="PANTHER" id="PTHR45745">
    <property type="entry name" value="PHOSPHOMANNOMUTASE 45A"/>
    <property type="match status" value="1"/>
</dbReference>
<evidence type="ECO:0000256" key="14">
    <source>
        <dbReference type="RuleBase" id="RU004326"/>
    </source>
</evidence>
<organism evidence="19 20">
    <name type="scientific">Zhenhengia yiwuensis</name>
    <dbReference type="NCBI Taxonomy" id="2763666"/>
    <lineage>
        <taxon>Bacteria</taxon>
        <taxon>Bacillati</taxon>
        <taxon>Bacillota</taxon>
        <taxon>Clostridia</taxon>
        <taxon>Lachnospirales</taxon>
        <taxon>Lachnospiraceae</taxon>
        <taxon>Zhenhengia</taxon>
    </lineage>
</organism>
<sequence length="566" mass="62870">MSYMHKYQEWLEGDAFDEATKEELRGIKEDPKEIEDRFYTELEFGTAGLRGIIGAGTNRMNIYNVRKATQGLANFLNRQALIDPKVAIAYDSRNYSDVFAKEAALVLAANGVHAYLFEALRPVPELSFAVRHLKCDAGIVVTASHNPPEYNGYKVYGSDGAQVIAPYDQMIIEEVNALTDFNLIKTITKEKALENGLLTIIGKEVDEAYIACVKEQVLNQNAIDQVAGDFKIVYTPIHGTGNIPVRTILKEVGFKNIYVVEEQEAPDGNFPTVTSPNPENKEAFKLAIGLAKDVQADLIMGTDPDADRVGVLVRNHNGDYEVLTGNMLGAMLTEYILSQRATKGMLSSKGVVIKTIVTTEMIRPICKAYNVEVMEVLTGFKYIGEQIRLFESHGDKAYLFGFEESYGCLAGTYARDKDAVVACMLAAEMAAYYKTKGMTLYEGLISLYEKYGFYKEEVQSITLKGIEGLSKIKDVMKNLREEGLSTIGTYTVVRTRDYEKGVGHLPKSNVLYYELTDAAWLCVRPSGTEPKIKFYIGVKGSSEEDATCKVQAIKEAINVLIAPWIK</sequence>
<evidence type="ECO:0000259" key="17">
    <source>
        <dbReference type="Pfam" id="PF02879"/>
    </source>
</evidence>
<evidence type="ECO:0000313" key="19">
    <source>
        <dbReference type="EMBL" id="MBC8578871.1"/>
    </source>
</evidence>
<dbReference type="GO" id="GO:0004614">
    <property type="term" value="F:phosphoglucomutase activity"/>
    <property type="evidence" value="ECO:0007669"/>
    <property type="project" value="UniProtKB-EC"/>
</dbReference>
<evidence type="ECO:0000256" key="11">
    <source>
        <dbReference type="ARBA" id="ARBA00039995"/>
    </source>
</evidence>
<dbReference type="InterPro" id="IPR005843">
    <property type="entry name" value="A-D-PHexomutase_C"/>
</dbReference>